<organism evidence="1 2">
    <name type="scientific">Syntrophus aciditrophicus (strain SB)</name>
    <dbReference type="NCBI Taxonomy" id="56780"/>
    <lineage>
        <taxon>Bacteria</taxon>
        <taxon>Pseudomonadati</taxon>
        <taxon>Thermodesulfobacteriota</taxon>
        <taxon>Syntrophia</taxon>
        <taxon>Syntrophales</taxon>
        <taxon>Syntrophaceae</taxon>
        <taxon>Syntrophus</taxon>
    </lineage>
</organism>
<proteinExistence type="predicted"/>
<name>Q2LWX6_SYNAS</name>
<accession>Q2LWX6</accession>
<dbReference type="AlphaFoldDB" id="Q2LWX6"/>
<dbReference type="Proteomes" id="UP000001933">
    <property type="component" value="Chromosome"/>
</dbReference>
<dbReference type="InParanoid" id="Q2LWX6"/>
<sequence length="56" mass="6333">MEKCAASISAFLFQGSLITAILQLFRGSNHPFPDFSQGKPLDRLHCEKHRFPLPSF</sequence>
<keyword evidence="2" id="KW-1185">Reference proteome</keyword>
<reference evidence="1 2" key="1">
    <citation type="journal article" date="2007" name="Proc. Natl. Acad. Sci. U.S.A.">
        <title>The genome of Syntrophus aciditrophicus: life at the thermodynamic limit of microbial growth.</title>
        <authorList>
            <person name="McInerney M.J."/>
            <person name="Rohlin L."/>
            <person name="Mouttaki H."/>
            <person name="Kim U."/>
            <person name="Krupp R.S."/>
            <person name="Rios-Hernandez L."/>
            <person name="Sieber J."/>
            <person name="Struchtemeyer C.G."/>
            <person name="Bhattacharyya A."/>
            <person name="Campbell J.W."/>
            <person name="Gunsalus R.P."/>
        </authorList>
    </citation>
    <scope>NUCLEOTIDE SEQUENCE [LARGE SCALE GENOMIC DNA]</scope>
    <source>
        <strain evidence="1 2">SB</strain>
    </source>
</reference>
<protein>
    <submittedName>
        <fullName evidence="1">Hypothetical membrane protein</fullName>
    </submittedName>
</protein>
<dbReference type="KEGG" id="sat:SYN_00299"/>
<dbReference type="EMBL" id="CP000252">
    <property type="protein sequence ID" value="ABC78590.1"/>
    <property type="molecule type" value="Genomic_DNA"/>
</dbReference>
<gene>
    <name evidence="1" type="ORF">SYN_00299</name>
</gene>
<dbReference type="HOGENOM" id="CLU_3012657_0_0_7"/>
<evidence type="ECO:0000313" key="1">
    <source>
        <dbReference type="EMBL" id="ABC78590.1"/>
    </source>
</evidence>
<evidence type="ECO:0000313" key="2">
    <source>
        <dbReference type="Proteomes" id="UP000001933"/>
    </source>
</evidence>